<proteinExistence type="predicted"/>
<dbReference type="RefSeq" id="WP_129606440.1">
    <property type="nucleotide sequence ID" value="NZ_CP035544.1"/>
</dbReference>
<dbReference type="SUPFAM" id="SSF82171">
    <property type="entry name" value="DPP6 N-terminal domain-like"/>
    <property type="match status" value="1"/>
</dbReference>
<dbReference type="KEGG" id="mur:EQY75_12755"/>
<keyword evidence="1" id="KW-0732">Signal</keyword>
<dbReference type="EMBL" id="CP035544">
    <property type="protein sequence ID" value="QBA65322.1"/>
    <property type="molecule type" value="Genomic_DNA"/>
</dbReference>
<dbReference type="OrthoDB" id="9790815at2"/>
<name>A0A411EC63_9FLAO</name>
<gene>
    <name evidence="2" type="ORF">EQY75_12755</name>
</gene>
<protein>
    <submittedName>
        <fullName evidence="2">Uncharacterized protein</fullName>
    </submittedName>
</protein>
<reference evidence="2 3" key="1">
    <citation type="submission" date="2019-01" db="EMBL/GenBank/DDBJ databases">
        <title>Muriicola soli sp. nov., isolated from soil.</title>
        <authorList>
            <person name="Kang H.J."/>
            <person name="Kim S.B."/>
        </authorList>
    </citation>
    <scope>NUCLEOTIDE SEQUENCE [LARGE SCALE GENOMIC DNA]</scope>
    <source>
        <strain evidence="2 3">MMS17-SY002</strain>
    </source>
</reference>
<keyword evidence="3" id="KW-1185">Reference proteome</keyword>
<evidence type="ECO:0000256" key="1">
    <source>
        <dbReference type="SAM" id="SignalP"/>
    </source>
</evidence>
<evidence type="ECO:0000313" key="3">
    <source>
        <dbReference type="Proteomes" id="UP000290889"/>
    </source>
</evidence>
<feature type="chain" id="PRO_5019515264" evidence="1">
    <location>
        <begin position="21"/>
        <end position="1026"/>
    </location>
</feature>
<feature type="signal peptide" evidence="1">
    <location>
        <begin position="1"/>
        <end position="20"/>
    </location>
</feature>
<evidence type="ECO:0000313" key="2">
    <source>
        <dbReference type="EMBL" id="QBA65322.1"/>
    </source>
</evidence>
<organism evidence="2 3">
    <name type="scientific">Muriicola soli</name>
    <dbReference type="NCBI Taxonomy" id="2507538"/>
    <lineage>
        <taxon>Bacteria</taxon>
        <taxon>Pseudomonadati</taxon>
        <taxon>Bacteroidota</taxon>
        <taxon>Flavobacteriia</taxon>
        <taxon>Flavobacteriales</taxon>
        <taxon>Flavobacteriaceae</taxon>
        <taxon>Muriicola</taxon>
    </lineage>
</organism>
<accession>A0A411EC63</accession>
<dbReference type="AlphaFoldDB" id="A0A411EC63"/>
<dbReference type="Proteomes" id="UP000290889">
    <property type="component" value="Chromosome"/>
</dbReference>
<sequence length="1026" mass="116743">MKKPLFFTLLYLLFLNTVFSQFNKIETNEFNIVSTSPQFDYVLNHAIRCSHNALEFHKTLFDYDPQEKTFVMFQDFGDYGNGGATSLPNNLISTCISPLNYAFESSVAGERVFSIMNHELVHIAALDNASKTDLFFRKIFFGKVKSSSDHPISMFYSYLSNPRYYSPRWLHEGIAVFVETWMDGGQGNALGNYDEMFFRTRVLEGSRMYSPQGLASAGTSADFMSKANYYYYGTRFVSYLAYQHGPEKLIEWVKRKDGSKRGFAASFKQIYGVSVTNSWNNWIEFEKEFQKRNIENLKESEISRDELITDKVLGGVSFAYHDKKRNKIYVAVNYPGKIPHIAELDLATGRIKRLKDVKGPTLFNVTSLTYDEKNDLLFYTTDNDEKRDLNVYDLNTGHSKRLQKDCRIGDLAFNKADESLWGVKHLNGISTLVKIPKSVPGKPEAQNYSTWEQKYTLPYGSDMFDMDISPDGLSLSAGFTDINGNQFLNIYELNSFKPFEKDSIKFKEVFNFEVASPQSFKFSEDGSYLLGSSYYTGVSNIYKVDTNTLDIEILTNALTGYFRPIPIDEEKIFSFKYTSDGFAPVYVYNEGNIEVANIEFLGNKTVEKHPELEGWRTDVPNFGNFDDERLNAKKGVYIPGKEVKLTFAYPTLIGYKNKFGLGYRFKFQDPIGFKTIDLSLSYTPNSWDNGLDDSESDILKDEQFHAAFKYSTAKLTGFLAGTYDFYGFYNQADFYDLFGPTKRSRKGINIGIDHNRSLINDNPRNLDLNFGASAFYGLNQSPEFQQINFADDDFNTNLFYNVYTSFSYRDLKGSVGAVDAEKGIKSSLNLSNSITEGNFYPRIHGALDLGFQLPVDHASFWIRSSAGNSFTKRVNPFTRFGFAAFGNNIIDNSASKRYRGTFSFAGLSFDADKSIIAKSFFKTTLELALPPLRYRKVGFFNLFATHSHATVFAGGLFTRNYEATTVAGPVSFTGLSESFRNIGFQVDTRLVMFSHLSSTFSFGWARAFEIGNDNRSFDEWMVSLKF</sequence>